<feature type="compositionally biased region" description="Basic and acidic residues" evidence="1">
    <location>
        <begin position="179"/>
        <end position="201"/>
    </location>
</feature>
<name>A0A176VS34_MARPO</name>
<comment type="caution">
    <text evidence="2">The sequence shown here is derived from an EMBL/GenBank/DDBJ whole genome shotgun (WGS) entry which is preliminary data.</text>
</comment>
<reference evidence="2" key="1">
    <citation type="submission" date="2016-03" db="EMBL/GenBank/DDBJ databases">
        <title>Mechanisms controlling the formation of the plant cell surface in tip-growing cells are functionally conserved among land plants.</title>
        <authorList>
            <person name="Honkanen S."/>
            <person name="Jones V.A."/>
            <person name="Morieri G."/>
            <person name="Champion C."/>
            <person name="Hetherington A.J."/>
            <person name="Kelly S."/>
            <person name="Saint-Marcoux D."/>
            <person name="Proust H."/>
            <person name="Prescott H."/>
            <person name="Dolan L."/>
        </authorList>
    </citation>
    <scope>NUCLEOTIDE SEQUENCE [LARGE SCALE GENOMIC DNA]</scope>
    <source>
        <tissue evidence="2">Whole gametophyte</tissue>
    </source>
</reference>
<keyword evidence="3" id="KW-1185">Reference proteome</keyword>
<protein>
    <submittedName>
        <fullName evidence="2">Uncharacterized protein</fullName>
    </submittedName>
</protein>
<proteinExistence type="predicted"/>
<gene>
    <name evidence="2" type="ORF">AXG93_285s1560</name>
</gene>
<sequence>MSKATQLRMIPLKLPQIGLHAFQHELTAVKLDFLLWGWNWVCQDMVREWQKGRDQSKRGFRPHVERWDIADWEQVLERCAGEDGHLLFESESIKVTKEEEISFAALFKSSKSSKKGFKTRDYKDRYRRNVPVALLQLLAAHDHLHHFLAGDIRGAGVGRSSNSLGSHPVEDNEAACANREPKENRSQRECRGSEDGKEEQRRANNAIRLLSNGSGHFKSSTVGLSRRHAGSCCLQVARRWGVP</sequence>
<dbReference type="Proteomes" id="UP000077202">
    <property type="component" value="Unassembled WGS sequence"/>
</dbReference>
<organism evidence="2 3">
    <name type="scientific">Marchantia polymorpha subsp. ruderalis</name>
    <dbReference type="NCBI Taxonomy" id="1480154"/>
    <lineage>
        <taxon>Eukaryota</taxon>
        <taxon>Viridiplantae</taxon>
        <taxon>Streptophyta</taxon>
        <taxon>Embryophyta</taxon>
        <taxon>Marchantiophyta</taxon>
        <taxon>Marchantiopsida</taxon>
        <taxon>Marchantiidae</taxon>
        <taxon>Marchantiales</taxon>
        <taxon>Marchantiaceae</taxon>
        <taxon>Marchantia</taxon>
    </lineage>
</organism>
<accession>A0A176VS34</accession>
<evidence type="ECO:0000256" key="1">
    <source>
        <dbReference type="SAM" id="MobiDB-lite"/>
    </source>
</evidence>
<evidence type="ECO:0000313" key="3">
    <source>
        <dbReference type="Proteomes" id="UP000077202"/>
    </source>
</evidence>
<evidence type="ECO:0000313" key="2">
    <source>
        <dbReference type="EMBL" id="OAE23497.1"/>
    </source>
</evidence>
<dbReference type="EMBL" id="LVLJ01002837">
    <property type="protein sequence ID" value="OAE23497.1"/>
    <property type="molecule type" value="Genomic_DNA"/>
</dbReference>
<feature type="region of interest" description="Disordered" evidence="1">
    <location>
        <begin position="159"/>
        <end position="201"/>
    </location>
</feature>
<dbReference type="AlphaFoldDB" id="A0A176VS34"/>